<keyword evidence="1" id="KW-0808">Transferase</keyword>
<gene>
    <name evidence="1" type="ORF">EV192_109345</name>
</gene>
<accession>A0A4R2J766</accession>
<comment type="caution">
    <text evidence="1">The sequence shown here is derived from an EMBL/GenBank/DDBJ whole genome shotgun (WGS) entry which is preliminary data.</text>
</comment>
<dbReference type="InterPro" id="IPR003386">
    <property type="entry name" value="LACT/PDAT_acylTrfase"/>
</dbReference>
<dbReference type="RefSeq" id="WP_207926489.1">
    <property type="nucleotide sequence ID" value="NZ_SLWS01000009.1"/>
</dbReference>
<organism evidence="1 2">
    <name type="scientific">Actinocrispum wychmicini</name>
    <dbReference type="NCBI Taxonomy" id="1213861"/>
    <lineage>
        <taxon>Bacteria</taxon>
        <taxon>Bacillati</taxon>
        <taxon>Actinomycetota</taxon>
        <taxon>Actinomycetes</taxon>
        <taxon>Pseudonocardiales</taxon>
        <taxon>Pseudonocardiaceae</taxon>
        <taxon>Actinocrispum</taxon>
    </lineage>
</organism>
<dbReference type="AlphaFoldDB" id="A0A4R2J766"/>
<dbReference type="InterPro" id="IPR029058">
    <property type="entry name" value="AB_hydrolase_fold"/>
</dbReference>
<proteinExistence type="predicted"/>
<dbReference type="Pfam" id="PF02450">
    <property type="entry name" value="LCAT"/>
    <property type="match status" value="1"/>
</dbReference>
<name>A0A4R2J766_9PSEU</name>
<dbReference type="GO" id="GO:0006629">
    <property type="term" value="P:lipid metabolic process"/>
    <property type="evidence" value="ECO:0007669"/>
    <property type="project" value="InterPro"/>
</dbReference>
<dbReference type="EMBL" id="SLWS01000009">
    <property type="protein sequence ID" value="TCO54364.1"/>
    <property type="molecule type" value="Genomic_DNA"/>
</dbReference>
<keyword evidence="1" id="KW-0012">Acyltransferase</keyword>
<dbReference type="GO" id="GO:0008374">
    <property type="term" value="F:O-acyltransferase activity"/>
    <property type="evidence" value="ECO:0007669"/>
    <property type="project" value="InterPro"/>
</dbReference>
<dbReference type="SUPFAM" id="SSF53474">
    <property type="entry name" value="alpha/beta-Hydrolases"/>
    <property type="match status" value="1"/>
</dbReference>
<dbReference type="Gene3D" id="3.40.50.1820">
    <property type="entry name" value="alpha/beta hydrolase"/>
    <property type="match status" value="1"/>
</dbReference>
<dbReference type="PANTHER" id="PTHR11440">
    <property type="entry name" value="LECITHIN-CHOLESTEROL ACYLTRANSFERASE-RELATED"/>
    <property type="match status" value="1"/>
</dbReference>
<keyword evidence="2" id="KW-1185">Reference proteome</keyword>
<protein>
    <submittedName>
        <fullName evidence="1">Lecithin:cholesterol acyltransferase</fullName>
    </submittedName>
</protein>
<evidence type="ECO:0000313" key="1">
    <source>
        <dbReference type="EMBL" id="TCO54364.1"/>
    </source>
</evidence>
<evidence type="ECO:0000313" key="2">
    <source>
        <dbReference type="Proteomes" id="UP000295680"/>
    </source>
</evidence>
<sequence>MRAAVSQDAVVIVPGIMGSRLVETATGRELWGLRDPRWYVSAWSSGAAMTALRLTEDERNGRVGRVTATGLLRFPAFAPVLAGFEPYTKLVDGVRGVVADSAAILEFGYDWRLPVADNAIRLAEAANRHLERWRANPRHAEARAVQPDGRSAQLVLVAHSMGGLLVRALSLIPGATANVRASVTLGTPFEGAAKAAVMLNDGRDAPITLPRRRLRDLARTLPGVHDLLPTYRCVDDGDDVRRLEPSDVERLGGDYDLAVASRDRHTDAPLPGHRALMGVEQPTVQSLTLKDGVVEPRYHTFRVNSDGTLVRDESGGLVRVAGSGDGTVPRNSAELETASPLAQQHGALARTAEAVDFVRAVITGRDPHAARLGDGDFGMDVPDVVQPDCAWTLTVTGVDSPRDAVCSVVDTATGAVDQPPLHRRSGAIQAAVTVPAPGLYRVSVAGGGGSPVTQLVLAADG</sequence>
<dbReference type="Proteomes" id="UP000295680">
    <property type="component" value="Unassembled WGS sequence"/>
</dbReference>
<reference evidence="1 2" key="1">
    <citation type="submission" date="2019-03" db="EMBL/GenBank/DDBJ databases">
        <title>Genomic Encyclopedia of Type Strains, Phase IV (KMG-IV): sequencing the most valuable type-strain genomes for metagenomic binning, comparative biology and taxonomic classification.</title>
        <authorList>
            <person name="Goeker M."/>
        </authorList>
    </citation>
    <scope>NUCLEOTIDE SEQUENCE [LARGE SCALE GENOMIC DNA]</scope>
    <source>
        <strain evidence="1 2">DSM 45934</strain>
    </source>
</reference>